<dbReference type="InterPro" id="IPR036097">
    <property type="entry name" value="HisK_dim/P_sf"/>
</dbReference>
<dbReference type="Pfam" id="PF02518">
    <property type="entry name" value="HATPase_c"/>
    <property type="match status" value="1"/>
</dbReference>
<keyword evidence="4" id="KW-1003">Cell membrane</keyword>
<dbReference type="Pfam" id="PF01590">
    <property type="entry name" value="GAF"/>
    <property type="match status" value="1"/>
</dbReference>
<comment type="caution">
    <text evidence="15">The sequence shown here is derived from an EMBL/GenBank/DDBJ whole genome shotgun (WGS) entry which is preliminary data.</text>
</comment>
<dbReference type="Gene3D" id="6.10.340.10">
    <property type="match status" value="1"/>
</dbReference>
<dbReference type="InterPro" id="IPR036890">
    <property type="entry name" value="HATPase_C_sf"/>
</dbReference>
<dbReference type="Gene3D" id="1.10.287.130">
    <property type="match status" value="1"/>
</dbReference>
<dbReference type="PANTHER" id="PTHR43047">
    <property type="entry name" value="TWO-COMPONENT HISTIDINE PROTEIN KINASE"/>
    <property type="match status" value="1"/>
</dbReference>
<feature type="domain" description="HAMP" evidence="14">
    <location>
        <begin position="319"/>
        <end position="371"/>
    </location>
</feature>
<dbReference type="CDD" id="cd12912">
    <property type="entry name" value="PDC2_MCP_like"/>
    <property type="match status" value="1"/>
</dbReference>
<protein>
    <recommendedName>
        <fullName evidence="3">histidine kinase</fullName>
        <ecNumber evidence="3">2.7.13.3</ecNumber>
    </recommendedName>
</protein>
<dbReference type="InterPro" id="IPR003661">
    <property type="entry name" value="HisK_dim/P_dom"/>
</dbReference>
<dbReference type="CDD" id="cd16922">
    <property type="entry name" value="HATPase_EvgS-ArcB-TorS-like"/>
    <property type="match status" value="1"/>
</dbReference>
<evidence type="ECO:0000256" key="4">
    <source>
        <dbReference type="ARBA" id="ARBA00022475"/>
    </source>
</evidence>
<dbReference type="CDD" id="cd06225">
    <property type="entry name" value="HAMP"/>
    <property type="match status" value="1"/>
</dbReference>
<dbReference type="RefSeq" id="WP_189043057.1">
    <property type="nucleotide sequence ID" value="NZ_BMJQ01000002.1"/>
</dbReference>
<evidence type="ECO:0000313" key="16">
    <source>
        <dbReference type="Proteomes" id="UP000646365"/>
    </source>
</evidence>
<evidence type="ECO:0000256" key="3">
    <source>
        <dbReference type="ARBA" id="ARBA00012438"/>
    </source>
</evidence>
<evidence type="ECO:0000256" key="7">
    <source>
        <dbReference type="ARBA" id="ARBA00022692"/>
    </source>
</evidence>
<dbReference type="Pfam" id="PF02743">
    <property type="entry name" value="dCache_1"/>
    <property type="match status" value="1"/>
</dbReference>
<dbReference type="PROSITE" id="PS50109">
    <property type="entry name" value="HIS_KIN"/>
    <property type="match status" value="1"/>
</dbReference>
<dbReference type="EMBL" id="BMJQ01000002">
    <property type="protein sequence ID" value="GGF06228.1"/>
    <property type="molecule type" value="Genomic_DNA"/>
</dbReference>
<dbReference type="FunFam" id="3.30.565.10:FF:000010">
    <property type="entry name" value="Sensor histidine kinase RcsC"/>
    <property type="match status" value="1"/>
</dbReference>
<evidence type="ECO:0000259" key="14">
    <source>
        <dbReference type="PROSITE" id="PS50885"/>
    </source>
</evidence>
<dbReference type="InterPro" id="IPR003660">
    <property type="entry name" value="HAMP_dom"/>
</dbReference>
<feature type="transmembrane region" description="Helical" evidence="12">
    <location>
        <begin position="20"/>
        <end position="41"/>
    </location>
</feature>
<dbReference type="SMART" id="SM00388">
    <property type="entry name" value="HisKA"/>
    <property type="match status" value="1"/>
</dbReference>
<keyword evidence="10" id="KW-0902">Two-component regulatory system</keyword>
<dbReference type="GO" id="GO:0005886">
    <property type="term" value="C:plasma membrane"/>
    <property type="evidence" value="ECO:0007669"/>
    <property type="project" value="UniProtKB-SubCell"/>
</dbReference>
<sequence length="979" mass="106058">MSASSGDGTSSARPRGGRLFVKYVIWLIGLVSLVLVANGMLEVWFSYEEAKQTLVRIQQEKAESAARRIVEFVDEIEHQIGWTTNAQWARGSADQRRFDYLRLLRQVPAITELEQLDGDGREQLKVSRLAMDVAGSGIDYSEEPRFKEAVARKIWFSPVYFRKQSEPYMTIALAQAGGHPGVTVAEVNLKLIWDVVSAIKVGKAGYAYVVGQDGRLIAHPDISLVLRDTDLSALPQVAKALAAPDSMQDAAERVTIAPNYAGASVLTAHATIAPLHWLVFVELPASEALEPLYALLARSGALLGLGFLLAAIAGWLLARHMVIPIRRLQLGAERLGSGEFDYRIEVRTGDEIEELADCFNRMGAQLQESYATLESKVEARTRDLSEALDHQTATSDVLRAISSSPADAQPVFEAIAASAQRLCEGDFGVIFRYDGRLAHLVALHGIDVEEIAPLQAAFPSEPVGLLAEAIEQRTVVHAPDIMVDPRSRMRHTVAKAGGRAFVFVPMVRDGLAIGAILVMRRRPSAFTDVQINLLQTFADQAVIAIENARLLGELRQRTTELARSVDELTTLREVGQAVSSTLDLGTVLTTIVTRAVALSGADAGAIFRYRKSDRRFLLGTSWGYDEALTEQIRGVRIREDETMALARAVKARAPVQIPDLSAGPHLPLRDIIVAAGFRSVLIVPLVGAERVFGALAIQKKTLGEFPEDTVHLMQTFASQSALAIQNANLFREVEEQGRALAVASLHKSQFLANMSHELRTPLNAILGYAELLADGIYGDLPEKVLDVLARVQANGKHLLSLINDVLDFSKIEAGQLTLAIDDYSMAAIVTSVVASTESLARAKGLTLGTNIADGMPLGRGDERRLAQALLNLVGNAIKFTDEGTVELAATATGGNFEVAVRDTGPGIAVADQERIFEEFHQVDNTTTREKGGTGLGLAIAKRIAEMHGGRLTVESAPGLGSTFRLVVPVQAEEQKEAAQ</sequence>
<dbReference type="Gene3D" id="3.30.565.10">
    <property type="entry name" value="Histidine kinase-like ATPase, C-terminal domain"/>
    <property type="match status" value="1"/>
</dbReference>
<feature type="transmembrane region" description="Helical" evidence="12">
    <location>
        <begin position="496"/>
        <end position="519"/>
    </location>
</feature>
<dbReference type="Gene3D" id="3.30.450.40">
    <property type="match status" value="2"/>
</dbReference>
<dbReference type="AlphaFoldDB" id="A0A8J2YRH8"/>
<evidence type="ECO:0000259" key="13">
    <source>
        <dbReference type="PROSITE" id="PS50109"/>
    </source>
</evidence>
<reference evidence="15" key="1">
    <citation type="journal article" date="2014" name="Int. J. Syst. Evol. Microbiol.">
        <title>Complete genome sequence of Corynebacterium casei LMG S-19264T (=DSM 44701T), isolated from a smear-ripened cheese.</title>
        <authorList>
            <consortium name="US DOE Joint Genome Institute (JGI-PGF)"/>
            <person name="Walter F."/>
            <person name="Albersmeier A."/>
            <person name="Kalinowski J."/>
            <person name="Ruckert C."/>
        </authorList>
    </citation>
    <scope>NUCLEOTIDE SEQUENCE</scope>
    <source>
        <strain evidence="15">CGMCC 1.15725</strain>
    </source>
</reference>
<keyword evidence="7 12" id="KW-0812">Transmembrane</keyword>
<dbReference type="InterPro" id="IPR003594">
    <property type="entry name" value="HATPase_dom"/>
</dbReference>
<dbReference type="Proteomes" id="UP000646365">
    <property type="component" value="Unassembled WGS sequence"/>
</dbReference>
<dbReference type="Pfam" id="PF00512">
    <property type="entry name" value="HisKA"/>
    <property type="match status" value="1"/>
</dbReference>
<dbReference type="InterPro" id="IPR004358">
    <property type="entry name" value="Sig_transdc_His_kin-like_C"/>
</dbReference>
<name>A0A8J2YRH8_9PROT</name>
<evidence type="ECO:0000256" key="8">
    <source>
        <dbReference type="ARBA" id="ARBA00022777"/>
    </source>
</evidence>
<evidence type="ECO:0000256" key="5">
    <source>
        <dbReference type="ARBA" id="ARBA00022553"/>
    </source>
</evidence>
<dbReference type="CDD" id="cd00082">
    <property type="entry name" value="HisKA"/>
    <property type="match status" value="1"/>
</dbReference>
<dbReference type="Pfam" id="PF00672">
    <property type="entry name" value="HAMP"/>
    <property type="match status" value="1"/>
</dbReference>
<keyword evidence="8" id="KW-0418">Kinase</keyword>
<organism evidence="15 16">
    <name type="scientific">Aliidongia dinghuensis</name>
    <dbReference type="NCBI Taxonomy" id="1867774"/>
    <lineage>
        <taxon>Bacteria</taxon>
        <taxon>Pseudomonadati</taxon>
        <taxon>Pseudomonadota</taxon>
        <taxon>Alphaproteobacteria</taxon>
        <taxon>Rhodospirillales</taxon>
        <taxon>Dongiaceae</taxon>
        <taxon>Aliidongia</taxon>
    </lineage>
</organism>
<feature type="transmembrane region" description="Helical" evidence="12">
    <location>
        <begin position="260"/>
        <end position="280"/>
    </location>
</feature>
<keyword evidence="11 12" id="KW-0472">Membrane</keyword>
<keyword evidence="16" id="KW-1185">Reference proteome</keyword>
<proteinExistence type="predicted"/>
<evidence type="ECO:0000256" key="10">
    <source>
        <dbReference type="ARBA" id="ARBA00023012"/>
    </source>
</evidence>
<dbReference type="GO" id="GO:0000155">
    <property type="term" value="F:phosphorelay sensor kinase activity"/>
    <property type="evidence" value="ECO:0007669"/>
    <property type="project" value="InterPro"/>
</dbReference>
<feature type="domain" description="Histidine kinase" evidence="13">
    <location>
        <begin position="753"/>
        <end position="971"/>
    </location>
</feature>
<dbReference type="SMART" id="SM00304">
    <property type="entry name" value="HAMP"/>
    <property type="match status" value="1"/>
</dbReference>
<accession>A0A8J2YRH8</accession>
<evidence type="ECO:0000256" key="9">
    <source>
        <dbReference type="ARBA" id="ARBA00022989"/>
    </source>
</evidence>
<dbReference type="SUPFAM" id="SSF55781">
    <property type="entry name" value="GAF domain-like"/>
    <property type="match status" value="2"/>
</dbReference>
<evidence type="ECO:0000313" key="15">
    <source>
        <dbReference type="EMBL" id="GGF06228.1"/>
    </source>
</evidence>
<dbReference type="InterPro" id="IPR003018">
    <property type="entry name" value="GAF"/>
</dbReference>
<dbReference type="PROSITE" id="PS50885">
    <property type="entry name" value="HAMP"/>
    <property type="match status" value="1"/>
</dbReference>
<reference evidence="15" key="2">
    <citation type="submission" date="2020-09" db="EMBL/GenBank/DDBJ databases">
        <authorList>
            <person name="Sun Q."/>
            <person name="Zhou Y."/>
        </authorList>
    </citation>
    <scope>NUCLEOTIDE SEQUENCE</scope>
    <source>
        <strain evidence="15">CGMCC 1.15725</strain>
    </source>
</reference>
<gene>
    <name evidence="15" type="ORF">GCM10011611_09660</name>
</gene>
<dbReference type="SMART" id="SM00387">
    <property type="entry name" value="HATPase_c"/>
    <property type="match status" value="1"/>
</dbReference>
<comment type="subcellular location">
    <subcellularLocation>
        <location evidence="2">Cell membrane</location>
        <topology evidence="2">Multi-pass membrane protein</topology>
    </subcellularLocation>
</comment>
<dbReference type="PRINTS" id="PR00344">
    <property type="entry name" value="BCTRLSENSOR"/>
</dbReference>
<dbReference type="FunFam" id="1.10.287.130:FF:000001">
    <property type="entry name" value="Two-component sensor histidine kinase"/>
    <property type="match status" value="1"/>
</dbReference>
<evidence type="ECO:0000256" key="2">
    <source>
        <dbReference type="ARBA" id="ARBA00004651"/>
    </source>
</evidence>
<dbReference type="EC" id="2.7.13.3" evidence="3"/>
<feature type="transmembrane region" description="Helical" evidence="12">
    <location>
        <begin position="292"/>
        <end position="318"/>
    </location>
</feature>
<dbReference type="InterPro" id="IPR029016">
    <property type="entry name" value="GAF-like_dom_sf"/>
</dbReference>
<keyword evidence="9 12" id="KW-1133">Transmembrane helix</keyword>
<dbReference type="SUPFAM" id="SSF55874">
    <property type="entry name" value="ATPase domain of HSP90 chaperone/DNA topoisomerase II/histidine kinase"/>
    <property type="match status" value="1"/>
</dbReference>
<evidence type="ECO:0000256" key="12">
    <source>
        <dbReference type="SAM" id="Phobius"/>
    </source>
</evidence>
<evidence type="ECO:0000256" key="1">
    <source>
        <dbReference type="ARBA" id="ARBA00000085"/>
    </source>
</evidence>
<comment type="catalytic activity">
    <reaction evidence="1">
        <text>ATP + protein L-histidine = ADP + protein N-phospho-L-histidine.</text>
        <dbReference type="EC" id="2.7.13.3"/>
    </reaction>
</comment>
<dbReference type="SUPFAM" id="SSF158472">
    <property type="entry name" value="HAMP domain-like"/>
    <property type="match status" value="1"/>
</dbReference>
<dbReference type="SUPFAM" id="SSF47384">
    <property type="entry name" value="Homodimeric domain of signal transducing histidine kinase"/>
    <property type="match status" value="1"/>
</dbReference>
<dbReference type="InterPro" id="IPR033479">
    <property type="entry name" value="dCache_1"/>
</dbReference>
<evidence type="ECO:0000256" key="6">
    <source>
        <dbReference type="ARBA" id="ARBA00022679"/>
    </source>
</evidence>
<evidence type="ECO:0000256" key="11">
    <source>
        <dbReference type="ARBA" id="ARBA00023136"/>
    </source>
</evidence>
<dbReference type="SMART" id="SM00065">
    <property type="entry name" value="GAF"/>
    <property type="match status" value="2"/>
</dbReference>
<dbReference type="Pfam" id="PF13185">
    <property type="entry name" value="GAF_2"/>
    <property type="match status" value="1"/>
</dbReference>
<dbReference type="Gene3D" id="3.30.450.20">
    <property type="entry name" value="PAS domain"/>
    <property type="match status" value="1"/>
</dbReference>
<keyword evidence="6" id="KW-0808">Transferase</keyword>
<dbReference type="InterPro" id="IPR005467">
    <property type="entry name" value="His_kinase_dom"/>
</dbReference>
<keyword evidence="5" id="KW-0597">Phosphoprotein</keyword>